<dbReference type="Pfam" id="PF00582">
    <property type="entry name" value="Usp"/>
    <property type="match status" value="1"/>
</dbReference>
<dbReference type="EMBL" id="SLZQ01000001">
    <property type="protein sequence ID" value="TCS39340.1"/>
    <property type="molecule type" value="Genomic_DNA"/>
</dbReference>
<evidence type="ECO:0000313" key="4">
    <source>
        <dbReference type="Proteomes" id="UP000295382"/>
    </source>
</evidence>
<dbReference type="PRINTS" id="PR01438">
    <property type="entry name" value="UNVRSLSTRESS"/>
</dbReference>
<organism evidence="3 4">
    <name type="scientific">Paucimonas lemoignei</name>
    <name type="common">Pseudomonas lemoignei</name>
    <dbReference type="NCBI Taxonomy" id="29443"/>
    <lineage>
        <taxon>Bacteria</taxon>
        <taxon>Pseudomonadati</taxon>
        <taxon>Pseudomonadota</taxon>
        <taxon>Betaproteobacteria</taxon>
        <taxon>Burkholderiales</taxon>
        <taxon>Burkholderiaceae</taxon>
        <taxon>Paucimonas</taxon>
    </lineage>
</organism>
<dbReference type="InterPro" id="IPR006015">
    <property type="entry name" value="Universal_stress_UspA"/>
</dbReference>
<dbReference type="InterPro" id="IPR014729">
    <property type="entry name" value="Rossmann-like_a/b/a_fold"/>
</dbReference>
<dbReference type="PANTHER" id="PTHR46268">
    <property type="entry name" value="STRESS RESPONSE PROTEIN NHAX"/>
    <property type="match status" value="1"/>
</dbReference>
<sequence>MSAAECLVMKNAPRKPYRRVLIAVDGSGNSDCQIRQAHELAPDAELIVVHAMDHYQGNRAGFSNAFDDELRELRIRQHERALDMMTRLLENCGVPLRKAVKVAEFGHAPELILDKERQFAADLVVIGQASKSWFRRLFFGGTTSRILARTQCDVLIVPAKEHGLTGTM</sequence>
<dbReference type="InterPro" id="IPR006016">
    <property type="entry name" value="UspA"/>
</dbReference>
<proteinExistence type="inferred from homology"/>
<comment type="similarity">
    <text evidence="1">Belongs to the universal stress protein A family.</text>
</comment>
<dbReference type="CDD" id="cd00293">
    <property type="entry name" value="USP-like"/>
    <property type="match status" value="1"/>
</dbReference>
<feature type="domain" description="UspA" evidence="2">
    <location>
        <begin position="17"/>
        <end position="158"/>
    </location>
</feature>
<name>A0A4V2UJA4_PAULE</name>
<dbReference type="Gene3D" id="3.40.50.620">
    <property type="entry name" value="HUPs"/>
    <property type="match status" value="1"/>
</dbReference>
<dbReference type="Proteomes" id="UP000295382">
    <property type="component" value="Unassembled WGS sequence"/>
</dbReference>
<keyword evidence="4" id="KW-1185">Reference proteome</keyword>
<reference evidence="3 4" key="1">
    <citation type="submission" date="2019-03" db="EMBL/GenBank/DDBJ databases">
        <title>Genomic Encyclopedia of Type Strains, Phase IV (KMG-IV): sequencing the most valuable type-strain genomes for metagenomic binning, comparative biology and taxonomic classification.</title>
        <authorList>
            <person name="Goeker M."/>
        </authorList>
    </citation>
    <scope>NUCLEOTIDE SEQUENCE [LARGE SCALE GENOMIC DNA]</scope>
    <source>
        <strain evidence="3 4">DSM 7445</strain>
    </source>
</reference>
<dbReference type="PANTHER" id="PTHR46268:SF15">
    <property type="entry name" value="UNIVERSAL STRESS PROTEIN HP_0031"/>
    <property type="match status" value="1"/>
</dbReference>
<protein>
    <submittedName>
        <fullName evidence="3">Nucleotide-binding universal stress UspA family protein</fullName>
    </submittedName>
</protein>
<dbReference type="AlphaFoldDB" id="A0A4V2UJA4"/>
<gene>
    <name evidence="3" type="ORF">EDC30_101296</name>
</gene>
<evidence type="ECO:0000313" key="3">
    <source>
        <dbReference type="EMBL" id="TCS39340.1"/>
    </source>
</evidence>
<comment type="caution">
    <text evidence="3">The sequence shown here is derived from an EMBL/GenBank/DDBJ whole genome shotgun (WGS) entry which is preliminary data.</text>
</comment>
<dbReference type="OrthoDB" id="8547832at2"/>
<evidence type="ECO:0000259" key="2">
    <source>
        <dbReference type="Pfam" id="PF00582"/>
    </source>
</evidence>
<accession>A0A4V2UJA4</accession>
<dbReference type="SUPFAM" id="SSF52402">
    <property type="entry name" value="Adenine nucleotide alpha hydrolases-like"/>
    <property type="match status" value="1"/>
</dbReference>
<evidence type="ECO:0000256" key="1">
    <source>
        <dbReference type="ARBA" id="ARBA00008791"/>
    </source>
</evidence>